<accession>A0ABS8X5T5</accession>
<dbReference type="PROSITE" id="PS51449">
    <property type="entry name" value="MTTASE_N"/>
    <property type="match status" value="1"/>
</dbReference>
<reference evidence="13 14" key="1">
    <citation type="journal article" date="2024" name="Pathogens">
        <title>Characterization of a Novel Species of Legionella Isolated from a Healthcare Facility: Legionella resiliens sp. nov.</title>
        <authorList>
            <person name="Cristino S."/>
            <person name="Pascale M.R."/>
            <person name="Marino F."/>
            <person name="Derelitto C."/>
            <person name="Salaris S."/>
            <person name="Orsini M."/>
            <person name="Squarzoni S."/>
            <person name="Grottola A."/>
            <person name="Girolamini L."/>
        </authorList>
    </citation>
    <scope>NUCLEOTIDE SEQUENCE [LARGE SCALE GENOMIC DNA]</scope>
    <source>
        <strain evidence="13 14">8cVS16</strain>
    </source>
</reference>
<keyword evidence="5 9" id="KW-0479">Metal-binding</keyword>
<keyword evidence="14" id="KW-1185">Reference proteome</keyword>
<keyword evidence="7 9" id="KW-0411">Iron-sulfur</keyword>
<feature type="binding site" evidence="9">
    <location>
        <position position="49"/>
    </location>
    <ligand>
        <name>[4Fe-4S] cluster</name>
        <dbReference type="ChEBI" id="CHEBI:49883"/>
        <label>1</label>
    </ligand>
</feature>
<dbReference type="PROSITE" id="PS01278">
    <property type="entry name" value="MTTASE_RADICAL"/>
    <property type="match status" value="1"/>
</dbReference>
<evidence type="ECO:0000313" key="14">
    <source>
        <dbReference type="Proteomes" id="UP001320170"/>
    </source>
</evidence>
<keyword evidence="2 9" id="KW-0004">4Fe-4S</keyword>
<evidence type="ECO:0000256" key="2">
    <source>
        <dbReference type="ARBA" id="ARBA00022485"/>
    </source>
</evidence>
<dbReference type="SFLD" id="SFLDG01061">
    <property type="entry name" value="methylthiotransferase"/>
    <property type="match status" value="1"/>
</dbReference>
<protein>
    <recommendedName>
        <fullName evidence="8 9">tRNA-2-methylthio-N(6)-dimethylallyladenosine synthase</fullName>
        <ecNumber evidence="8 9">2.8.4.3</ecNumber>
    </recommendedName>
    <alternativeName>
        <fullName evidence="9">(Dimethylallyl)adenosine tRNA methylthiotransferase MiaB</fullName>
    </alternativeName>
    <alternativeName>
        <fullName evidence="9">tRNA-i(6)A37 methylthiotransferase</fullName>
    </alternativeName>
</protein>
<evidence type="ECO:0000256" key="9">
    <source>
        <dbReference type="HAMAP-Rule" id="MF_01864"/>
    </source>
</evidence>
<dbReference type="Gene3D" id="3.40.50.12160">
    <property type="entry name" value="Methylthiotransferase, N-terminal domain"/>
    <property type="match status" value="1"/>
</dbReference>
<dbReference type="InterPro" id="IPR002792">
    <property type="entry name" value="TRAM_dom"/>
</dbReference>
<dbReference type="EMBL" id="JAJTND010000004">
    <property type="protein sequence ID" value="MCE3532640.1"/>
    <property type="molecule type" value="Genomic_DNA"/>
</dbReference>
<proteinExistence type="inferred from homology"/>
<feature type="binding site" evidence="9">
    <location>
        <position position="157"/>
    </location>
    <ligand>
        <name>[4Fe-4S] cluster</name>
        <dbReference type="ChEBI" id="CHEBI:49883"/>
        <label>2</label>
        <note>4Fe-4S-S-AdoMet</note>
    </ligand>
</feature>
<dbReference type="HAMAP" id="MF_01864">
    <property type="entry name" value="tRNA_metthiotr_MiaB"/>
    <property type="match status" value="1"/>
</dbReference>
<dbReference type="Pfam" id="PF04055">
    <property type="entry name" value="Radical_SAM"/>
    <property type="match status" value="1"/>
</dbReference>
<keyword evidence="9" id="KW-0819">tRNA processing</keyword>
<dbReference type="InterPro" id="IPR013848">
    <property type="entry name" value="Methylthiotransferase_N"/>
</dbReference>
<dbReference type="InterPro" id="IPR007197">
    <property type="entry name" value="rSAM"/>
</dbReference>
<evidence type="ECO:0000259" key="12">
    <source>
        <dbReference type="PROSITE" id="PS51918"/>
    </source>
</evidence>
<dbReference type="InterPro" id="IPR038135">
    <property type="entry name" value="Methylthiotransferase_N_sf"/>
</dbReference>
<dbReference type="GO" id="GO:0035597">
    <property type="term" value="F:tRNA-2-methylthio-N(6)-dimethylallyladenosine(37) synthase activity"/>
    <property type="evidence" value="ECO:0007669"/>
    <property type="project" value="UniProtKB-EC"/>
</dbReference>
<dbReference type="SFLD" id="SFLDF00273">
    <property type="entry name" value="(dimethylallyl)adenosine_tRNA"/>
    <property type="match status" value="1"/>
</dbReference>
<feature type="binding site" evidence="9">
    <location>
        <position position="161"/>
    </location>
    <ligand>
        <name>[4Fe-4S] cluster</name>
        <dbReference type="ChEBI" id="CHEBI:49883"/>
        <label>2</label>
        <note>4Fe-4S-S-AdoMet</note>
    </ligand>
</feature>
<comment type="cofactor">
    <cofactor evidence="9">
        <name>[4Fe-4S] cluster</name>
        <dbReference type="ChEBI" id="CHEBI:49883"/>
    </cofactor>
    <text evidence="9">Binds 2 [4Fe-4S] clusters. One cluster is coordinated with 3 cysteines and an exchangeable S-adenosyl-L-methionine.</text>
</comment>
<sequence length="447" mass="49925">MAKKLYIKTNGCQMNEYDSTKMAEVLLQSHGLVKTEHVEEADVILLNTCSIREKAQEKVFSQLGQWREYKAKNPHVVIGVGGCVASQEGEDIIKRAPFVDIVFGPQTLHRLPTLLNERMEKKKPVVDISFPEIEKFDHLPAPRAEGPTAFVSIMEGCSKYCSFCVVPYTRGTEISRPFDDVLAECYQLAIQGVREINLLGQNVNDYRGVMENGDIADLALLIHYLAAIEGIGRIRFTTSHPLAFSDNLINAYAEVPELANHLHLPVQSGSDRILGLMKRGYTALEFKSKIRKLRKVRPDIRLSTDIIVGFPGETDKDFQDTMDLVHEIGFDTSFSFIYSPRPGTPAANLPDETPMEVKKQRLQILQNRLVLNASRYSQSMIGSTQKILVTGHSKKDSQQLSGRTECNRVVNFDGPAHLIGQFVGVQINDALPNSLRGRLVAAETETI</sequence>
<dbReference type="InterPro" id="IPR020612">
    <property type="entry name" value="Methylthiotransferase_CS"/>
</dbReference>
<feature type="binding site" evidence="9">
    <location>
        <position position="164"/>
    </location>
    <ligand>
        <name>[4Fe-4S] cluster</name>
        <dbReference type="ChEBI" id="CHEBI:49883"/>
        <label>2</label>
        <note>4Fe-4S-S-AdoMet</note>
    </ligand>
</feature>
<keyword evidence="4 9" id="KW-0949">S-adenosyl-L-methionine</keyword>
<dbReference type="RefSeq" id="WP_182352466.1">
    <property type="nucleotide sequence ID" value="NZ_JAJSPM010000005.1"/>
</dbReference>
<comment type="catalytic activity">
    <reaction evidence="9">
        <text>N(6)-dimethylallyladenosine(37) in tRNA + (sulfur carrier)-SH + AH2 + 2 S-adenosyl-L-methionine = 2-methylsulfanyl-N(6)-dimethylallyladenosine(37) in tRNA + (sulfur carrier)-H + 5'-deoxyadenosine + L-methionine + A + S-adenosyl-L-homocysteine + 2 H(+)</text>
        <dbReference type="Rhea" id="RHEA:37067"/>
        <dbReference type="Rhea" id="RHEA-COMP:10375"/>
        <dbReference type="Rhea" id="RHEA-COMP:10376"/>
        <dbReference type="Rhea" id="RHEA-COMP:14737"/>
        <dbReference type="Rhea" id="RHEA-COMP:14739"/>
        <dbReference type="ChEBI" id="CHEBI:13193"/>
        <dbReference type="ChEBI" id="CHEBI:15378"/>
        <dbReference type="ChEBI" id="CHEBI:17319"/>
        <dbReference type="ChEBI" id="CHEBI:17499"/>
        <dbReference type="ChEBI" id="CHEBI:29917"/>
        <dbReference type="ChEBI" id="CHEBI:57844"/>
        <dbReference type="ChEBI" id="CHEBI:57856"/>
        <dbReference type="ChEBI" id="CHEBI:59789"/>
        <dbReference type="ChEBI" id="CHEBI:64428"/>
        <dbReference type="ChEBI" id="CHEBI:74415"/>
        <dbReference type="ChEBI" id="CHEBI:74417"/>
        <dbReference type="EC" id="2.8.4.3"/>
    </reaction>
</comment>
<dbReference type="SFLD" id="SFLDG01082">
    <property type="entry name" value="B12-binding_domain_containing"/>
    <property type="match status" value="1"/>
</dbReference>
<evidence type="ECO:0000256" key="5">
    <source>
        <dbReference type="ARBA" id="ARBA00022723"/>
    </source>
</evidence>
<organism evidence="13 14">
    <name type="scientific">Legionella resiliens</name>
    <dbReference type="NCBI Taxonomy" id="2905958"/>
    <lineage>
        <taxon>Bacteria</taxon>
        <taxon>Pseudomonadati</taxon>
        <taxon>Pseudomonadota</taxon>
        <taxon>Gammaproteobacteria</taxon>
        <taxon>Legionellales</taxon>
        <taxon>Legionellaceae</taxon>
        <taxon>Legionella</taxon>
    </lineage>
</organism>
<evidence type="ECO:0000256" key="8">
    <source>
        <dbReference type="ARBA" id="ARBA00033765"/>
    </source>
</evidence>
<evidence type="ECO:0000256" key="7">
    <source>
        <dbReference type="ARBA" id="ARBA00023014"/>
    </source>
</evidence>
<evidence type="ECO:0000256" key="3">
    <source>
        <dbReference type="ARBA" id="ARBA00022679"/>
    </source>
</evidence>
<dbReference type="PANTHER" id="PTHR43020:SF2">
    <property type="entry name" value="MITOCHONDRIAL TRNA METHYLTHIOTRANSFERASE CDK5RAP1"/>
    <property type="match status" value="1"/>
</dbReference>
<keyword evidence="6 9" id="KW-0408">Iron</keyword>
<evidence type="ECO:0000313" key="13">
    <source>
        <dbReference type="EMBL" id="MCE3532640.1"/>
    </source>
</evidence>
<dbReference type="CDD" id="cd01335">
    <property type="entry name" value="Radical_SAM"/>
    <property type="match status" value="1"/>
</dbReference>
<feature type="domain" description="TRAM" evidence="10">
    <location>
        <begin position="378"/>
        <end position="441"/>
    </location>
</feature>
<dbReference type="InterPro" id="IPR023404">
    <property type="entry name" value="rSAM_horseshoe"/>
</dbReference>
<evidence type="ECO:0000256" key="6">
    <source>
        <dbReference type="ARBA" id="ARBA00023004"/>
    </source>
</evidence>
<dbReference type="InterPro" id="IPR005839">
    <property type="entry name" value="Methylthiotransferase"/>
</dbReference>
<comment type="subunit">
    <text evidence="9">Monomer.</text>
</comment>
<name>A0ABS8X5T5_9GAMM</name>
<comment type="function">
    <text evidence="1 9">Catalyzes the methylthiolation of N6-(dimethylallyl)adenosine (i(6)A), leading to the formation of 2-methylthio-N6-(dimethylallyl)adenosine (ms(2)i(6)A) at position 37 in tRNAs that read codons beginning with uridine.</text>
</comment>
<dbReference type="PROSITE" id="PS50926">
    <property type="entry name" value="TRAM"/>
    <property type="match status" value="1"/>
</dbReference>
<dbReference type="PANTHER" id="PTHR43020">
    <property type="entry name" value="CDK5 REGULATORY SUBUNIT-ASSOCIATED PROTEIN 1"/>
    <property type="match status" value="1"/>
</dbReference>
<dbReference type="SUPFAM" id="SSF102114">
    <property type="entry name" value="Radical SAM enzymes"/>
    <property type="match status" value="1"/>
</dbReference>
<dbReference type="Gene3D" id="3.80.30.20">
    <property type="entry name" value="tm_1862 like domain"/>
    <property type="match status" value="1"/>
</dbReference>
<dbReference type="Pfam" id="PF01938">
    <property type="entry name" value="TRAM"/>
    <property type="match status" value="1"/>
</dbReference>
<dbReference type="PROSITE" id="PS51918">
    <property type="entry name" value="RADICAL_SAM"/>
    <property type="match status" value="1"/>
</dbReference>
<evidence type="ECO:0000259" key="10">
    <source>
        <dbReference type="PROSITE" id="PS50926"/>
    </source>
</evidence>
<dbReference type="InterPro" id="IPR058240">
    <property type="entry name" value="rSAM_sf"/>
</dbReference>
<evidence type="ECO:0000256" key="1">
    <source>
        <dbReference type="ARBA" id="ARBA00003234"/>
    </source>
</evidence>
<comment type="subcellular location">
    <subcellularLocation>
        <location evidence="9">Cytoplasm</location>
    </subcellularLocation>
</comment>
<keyword evidence="3 9" id="KW-0808">Transferase</keyword>
<evidence type="ECO:0000259" key="11">
    <source>
        <dbReference type="PROSITE" id="PS51449"/>
    </source>
</evidence>
<dbReference type="SMART" id="SM00729">
    <property type="entry name" value="Elp3"/>
    <property type="match status" value="1"/>
</dbReference>
<dbReference type="InterPro" id="IPR006463">
    <property type="entry name" value="MiaB_methiolase"/>
</dbReference>
<feature type="domain" description="MTTase N-terminal" evidence="11">
    <location>
        <begin position="3"/>
        <end position="120"/>
    </location>
</feature>
<feature type="binding site" evidence="9">
    <location>
        <position position="12"/>
    </location>
    <ligand>
        <name>[4Fe-4S] cluster</name>
        <dbReference type="ChEBI" id="CHEBI:49883"/>
        <label>1</label>
    </ligand>
</feature>
<comment type="caution">
    <text evidence="13">The sequence shown here is derived from an EMBL/GenBank/DDBJ whole genome shotgun (WGS) entry which is preliminary data.</text>
</comment>
<keyword evidence="9" id="KW-0963">Cytoplasm</keyword>
<dbReference type="SFLD" id="SFLDS00029">
    <property type="entry name" value="Radical_SAM"/>
    <property type="match status" value="1"/>
</dbReference>
<dbReference type="NCBIfam" id="TIGR00089">
    <property type="entry name" value="MiaB/RimO family radical SAM methylthiotransferase"/>
    <property type="match status" value="1"/>
</dbReference>
<dbReference type="InterPro" id="IPR006638">
    <property type="entry name" value="Elp3/MiaA/NifB-like_rSAM"/>
</dbReference>
<comment type="similarity">
    <text evidence="9">Belongs to the methylthiotransferase family. MiaB subfamily.</text>
</comment>
<gene>
    <name evidence="9 13" type="primary">miaB</name>
    <name evidence="13" type="ORF">LXO92_09640</name>
</gene>
<dbReference type="NCBIfam" id="TIGR01574">
    <property type="entry name" value="miaB-methiolase"/>
    <property type="match status" value="1"/>
</dbReference>
<feature type="domain" description="Radical SAM core" evidence="12">
    <location>
        <begin position="143"/>
        <end position="375"/>
    </location>
</feature>
<evidence type="ECO:0000256" key="4">
    <source>
        <dbReference type="ARBA" id="ARBA00022691"/>
    </source>
</evidence>
<dbReference type="EC" id="2.8.4.3" evidence="8 9"/>
<dbReference type="Pfam" id="PF00919">
    <property type="entry name" value="UPF0004"/>
    <property type="match status" value="1"/>
</dbReference>
<dbReference type="Proteomes" id="UP001320170">
    <property type="component" value="Unassembled WGS sequence"/>
</dbReference>
<feature type="binding site" evidence="9">
    <location>
        <position position="83"/>
    </location>
    <ligand>
        <name>[4Fe-4S] cluster</name>
        <dbReference type="ChEBI" id="CHEBI:49883"/>
        <label>1</label>
    </ligand>
</feature>